<dbReference type="EMBL" id="CP119075">
    <property type="protein sequence ID" value="WED65722.1"/>
    <property type="molecule type" value="Genomic_DNA"/>
</dbReference>
<protein>
    <submittedName>
        <fullName evidence="2">Uncharacterized protein</fullName>
    </submittedName>
</protein>
<dbReference type="RefSeq" id="WP_330930252.1">
    <property type="nucleotide sequence ID" value="NZ_CP119075.1"/>
</dbReference>
<evidence type="ECO:0000256" key="1">
    <source>
        <dbReference type="SAM" id="Phobius"/>
    </source>
</evidence>
<dbReference type="Proteomes" id="UP001218638">
    <property type="component" value="Chromosome"/>
</dbReference>
<evidence type="ECO:0000313" key="2">
    <source>
        <dbReference type="EMBL" id="WED65722.1"/>
    </source>
</evidence>
<keyword evidence="1" id="KW-0812">Transmembrane</keyword>
<dbReference type="AlphaFoldDB" id="A0AAF0A251"/>
<reference evidence="2" key="1">
    <citation type="submission" date="2023-03" db="EMBL/GenBank/DDBJ databases">
        <title>Lomoglobus Profundus gen. nov., sp. nov., a novel member of the phylum Verrucomicrobia, isolated from deep-marine sediment of South China Sea.</title>
        <authorList>
            <person name="Ahmad T."/>
            <person name="Ishaq S.E."/>
            <person name="Wang F."/>
        </authorList>
    </citation>
    <scope>NUCLEOTIDE SEQUENCE</scope>
    <source>
        <strain evidence="2">LMO-M01</strain>
    </source>
</reference>
<sequence length="63" mass="7007">MVVMWILYVALCALVAYLGRERKFGFWLYLLASFLLSPLVGMIIVLASEKKAAPPMEEATAEA</sequence>
<keyword evidence="1" id="KW-1133">Transmembrane helix</keyword>
<evidence type="ECO:0000313" key="3">
    <source>
        <dbReference type="Proteomes" id="UP001218638"/>
    </source>
</evidence>
<proteinExistence type="predicted"/>
<keyword evidence="1" id="KW-0472">Membrane</keyword>
<gene>
    <name evidence="2" type="ORF">PXH66_02530</name>
</gene>
<organism evidence="2 3">
    <name type="scientific">Synoicihabitans lomoniglobus</name>
    <dbReference type="NCBI Taxonomy" id="2909285"/>
    <lineage>
        <taxon>Bacteria</taxon>
        <taxon>Pseudomonadati</taxon>
        <taxon>Verrucomicrobiota</taxon>
        <taxon>Opitutia</taxon>
        <taxon>Opitutales</taxon>
        <taxon>Opitutaceae</taxon>
        <taxon>Synoicihabitans</taxon>
    </lineage>
</organism>
<keyword evidence="3" id="KW-1185">Reference proteome</keyword>
<dbReference type="KEGG" id="slom:PXH66_02530"/>
<accession>A0AAF0A251</accession>
<name>A0AAF0A251_9BACT</name>
<feature type="transmembrane region" description="Helical" evidence="1">
    <location>
        <begin position="26"/>
        <end position="47"/>
    </location>
</feature>